<dbReference type="Pfam" id="PF13473">
    <property type="entry name" value="Cupredoxin_1"/>
    <property type="match status" value="1"/>
</dbReference>
<evidence type="ECO:0000313" key="3">
    <source>
        <dbReference type="EMBL" id="MEX1664048.1"/>
    </source>
</evidence>
<feature type="chain" id="PRO_5045807933" evidence="1">
    <location>
        <begin position="23"/>
        <end position="110"/>
    </location>
</feature>
<feature type="signal peptide" evidence="1">
    <location>
        <begin position="1"/>
        <end position="22"/>
    </location>
</feature>
<protein>
    <submittedName>
        <fullName evidence="3">Cupredoxin domain-containing protein</fullName>
    </submittedName>
</protein>
<keyword evidence="4" id="KW-1185">Reference proteome</keyword>
<feature type="domain" description="EfeO-type cupredoxin-like" evidence="2">
    <location>
        <begin position="10"/>
        <end position="109"/>
    </location>
</feature>
<evidence type="ECO:0000259" key="2">
    <source>
        <dbReference type="Pfam" id="PF13473"/>
    </source>
</evidence>
<gene>
    <name evidence="3" type="ORF">AB4875_01045</name>
</gene>
<dbReference type="InterPro" id="IPR008972">
    <property type="entry name" value="Cupredoxin"/>
</dbReference>
<evidence type="ECO:0000313" key="4">
    <source>
        <dbReference type="Proteomes" id="UP001557484"/>
    </source>
</evidence>
<dbReference type="SUPFAM" id="SSF49503">
    <property type="entry name" value="Cupredoxins"/>
    <property type="match status" value="1"/>
</dbReference>
<dbReference type="Gene3D" id="2.60.40.420">
    <property type="entry name" value="Cupredoxins - blue copper proteins"/>
    <property type="match status" value="1"/>
</dbReference>
<organism evidence="3 4">
    <name type="scientific">Zhongshania arctica</name>
    <dbReference type="NCBI Taxonomy" id="3238302"/>
    <lineage>
        <taxon>Bacteria</taxon>
        <taxon>Pseudomonadati</taxon>
        <taxon>Pseudomonadota</taxon>
        <taxon>Gammaproteobacteria</taxon>
        <taxon>Cellvibrionales</taxon>
        <taxon>Spongiibacteraceae</taxon>
        <taxon>Zhongshania</taxon>
    </lineage>
</organism>
<reference evidence="3 4" key="1">
    <citation type="journal article" date="2011" name="Int. J. Syst. Evol. Microbiol.">
        <title>Zhongshania antarctica gen. nov., sp. nov. and Zhongshania guokunii sp. nov., gammaproteobacteria respectively isolated from coastal attached (fast) ice and surface seawater of the Antarctic.</title>
        <authorList>
            <person name="Li H.J."/>
            <person name="Zhang X.Y."/>
            <person name="Chen C.X."/>
            <person name="Zhang Y.J."/>
            <person name="Gao Z.M."/>
            <person name="Yu Y."/>
            <person name="Chen X.L."/>
            <person name="Chen B."/>
            <person name="Zhang Y.Z."/>
        </authorList>
    </citation>
    <scope>NUCLEOTIDE SEQUENCE [LARGE SCALE GENOMIC DNA]</scope>
    <source>
        <strain evidence="3 4">R06B22</strain>
    </source>
</reference>
<keyword evidence="1" id="KW-0732">Signal</keyword>
<comment type="caution">
    <text evidence="3">The sequence shown here is derived from an EMBL/GenBank/DDBJ whole genome shotgun (WGS) entry which is preliminary data.</text>
</comment>
<dbReference type="EMBL" id="JBFRYB010000001">
    <property type="protein sequence ID" value="MEX1664048.1"/>
    <property type="molecule type" value="Genomic_DNA"/>
</dbReference>
<sequence length="110" mass="12412">MMRISPPVFLVFCLLSSLPAFAGKPEFELVIRQHLFEPAVVVIPANIKIKLWVKNEDPTPEEFESYELNREKVILGGRRAVIFIGPLPPGEYPFFGEFNPKSAQGKIIAE</sequence>
<accession>A0ABV3TSU7</accession>
<name>A0ABV3TSU7_9GAMM</name>
<proteinExistence type="predicted"/>
<dbReference type="Proteomes" id="UP001557484">
    <property type="component" value="Unassembled WGS sequence"/>
</dbReference>
<dbReference type="RefSeq" id="WP_368374174.1">
    <property type="nucleotide sequence ID" value="NZ_JBFRYB010000001.1"/>
</dbReference>
<dbReference type="InterPro" id="IPR028096">
    <property type="entry name" value="EfeO_Cupredoxin"/>
</dbReference>
<evidence type="ECO:0000256" key="1">
    <source>
        <dbReference type="SAM" id="SignalP"/>
    </source>
</evidence>